<sequence length="104" mass="11632">MGRALVSIVILTFFFQFVISFSKQHEGYFGTDLLSLNRSQMMRMTPQLTLPSPNFRTTPTGGRVATPKYDFTCNNPNTRRIFSGIGFEDLEPSGPEVKALSLGH</sequence>
<evidence type="ECO:0000313" key="3">
    <source>
        <dbReference type="Proteomes" id="UP000499080"/>
    </source>
</evidence>
<organism evidence="2 3">
    <name type="scientific">Araneus ventricosus</name>
    <name type="common">Orbweaver spider</name>
    <name type="synonym">Epeira ventricosa</name>
    <dbReference type="NCBI Taxonomy" id="182803"/>
    <lineage>
        <taxon>Eukaryota</taxon>
        <taxon>Metazoa</taxon>
        <taxon>Ecdysozoa</taxon>
        <taxon>Arthropoda</taxon>
        <taxon>Chelicerata</taxon>
        <taxon>Arachnida</taxon>
        <taxon>Araneae</taxon>
        <taxon>Araneomorphae</taxon>
        <taxon>Entelegynae</taxon>
        <taxon>Araneoidea</taxon>
        <taxon>Araneidae</taxon>
        <taxon>Araneus</taxon>
    </lineage>
</organism>
<feature type="signal peptide" evidence="1">
    <location>
        <begin position="1"/>
        <end position="20"/>
    </location>
</feature>
<feature type="chain" id="PRO_5021383920" evidence="1">
    <location>
        <begin position="21"/>
        <end position="104"/>
    </location>
</feature>
<comment type="caution">
    <text evidence="2">The sequence shown here is derived from an EMBL/GenBank/DDBJ whole genome shotgun (WGS) entry which is preliminary data.</text>
</comment>
<accession>A0A4Y2GDI8</accession>
<gene>
    <name evidence="2" type="ORF">AVEN_147124_1</name>
</gene>
<evidence type="ECO:0000313" key="2">
    <source>
        <dbReference type="EMBL" id="GBM51441.1"/>
    </source>
</evidence>
<keyword evidence="1" id="KW-0732">Signal</keyword>
<dbReference type="EMBL" id="BGPR01001337">
    <property type="protein sequence ID" value="GBM51441.1"/>
    <property type="molecule type" value="Genomic_DNA"/>
</dbReference>
<keyword evidence="3" id="KW-1185">Reference proteome</keyword>
<name>A0A4Y2GDI8_ARAVE</name>
<dbReference type="AlphaFoldDB" id="A0A4Y2GDI8"/>
<dbReference type="Proteomes" id="UP000499080">
    <property type="component" value="Unassembled WGS sequence"/>
</dbReference>
<protein>
    <submittedName>
        <fullName evidence="2">Uncharacterized protein</fullName>
    </submittedName>
</protein>
<evidence type="ECO:0000256" key="1">
    <source>
        <dbReference type="SAM" id="SignalP"/>
    </source>
</evidence>
<proteinExistence type="predicted"/>
<reference evidence="2 3" key="1">
    <citation type="journal article" date="2019" name="Sci. Rep.">
        <title>Orb-weaving spider Araneus ventricosus genome elucidates the spidroin gene catalogue.</title>
        <authorList>
            <person name="Kono N."/>
            <person name="Nakamura H."/>
            <person name="Ohtoshi R."/>
            <person name="Moran D.A.P."/>
            <person name="Shinohara A."/>
            <person name="Yoshida Y."/>
            <person name="Fujiwara M."/>
            <person name="Mori M."/>
            <person name="Tomita M."/>
            <person name="Arakawa K."/>
        </authorList>
    </citation>
    <scope>NUCLEOTIDE SEQUENCE [LARGE SCALE GENOMIC DNA]</scope>
</reference>